<dbReference type="OrthoDB" id="68611at2759"/>
<feature type="transmembrane region" description="Helical" evidence="5">
    <location>
        <begin position="163"/>
        <end position="182"/>
    </location>
</feature>
<organism evidence="7 8">
    <name type="scientific">Wickerhamomyces pijperi</name>
    <name type="common">Yeast</name>
    <name type="synonym">Pichia pijperi</name>
    <dbReference type="NCBI Taxonomy" id="599730"/>
    <lineage>
        <taxon>Eukaryota</taxon>
        <taxon>Fungi</taxon>
        <taxon>Dikarya</taxon>
        <taxon>Ascomycota</taxon>
        <taxon>Saccharomycotina</taxon>
        <taxon>Saccharomycetes</taxon>
        <taxon>Phaffomycetales</taxon>
        <taxon>Wickerhamomycetaceae</taxon>
        <taxon>Wickerhamomyces</taxon>
    </lineage>
</organism>
<feature type="transmembrane region" description="Helical" evidence="5">
    <location>
        <begin position="61"/>
        <end position="85"/>
    </location>
</feature>
<evidence type="ECO:0000256" key="5">
    <source>
        <dbReference type="SAM" id="Phobius"/>
    </source>
</evidence>
<keyword evidence="3 5" id="KW-1133">Transmembrane helix</keyword>
<feature type="transmembrane region" description="Helical" evidence="5">
    <location>
        <begin position="129"/>
        <end position="148"/>
    </location>
</feature>
<evidence type="ECO:0000256" key="3">
    <source>
        <dbReference type="ARBA" id="ARBA00022989"/>
    </source>
</evidence>
<dbReference type="AlphaFoldDB" id="A0A9P8THZ2"/>
<dbReference type="Pfam" id="PF10337">
    <property type="entry name" value="ArAE_2_N"/>
    <property type="match status" value="1"/>
</dbReference>
<gene>
    <name evidence="7" type="ORF">WICPIJ_008604</name>
</gene>
<keyword evidence="2 5" id="KW-0812">Transmembrane</keyword>
<evidence type="ECO:0000259" key="6">
    <source>
        <dbReference type="Pfam" id="PF10337"/>
    </source>
</evidence>
<feature type="domain" description="Putative ER transporter 6TM N-terminal" evidence="6">
    <location>
        <begin position="9"/>
        <end position="320"/>
    </location>
</feature>
<protein>
    <recommendedName>
        <fullName evidence="6">Putative ER transporter 6TM N-terminal domain-containing protein</fullName>
    </recommendedName>
</protein>
<name>A0A9P8THZ2_WICPI</name>
<reference evidence="7" key="2">
    <citation type="submission" date="2021-01" db="EMBL/GenBank/DDBJ databases">
        <authorList>
            <person name="Schikora-Tamarit M.A."/>
        </authorList>
    </citation>
    <scope>NUCLEOTIDE SEQUENCE</scope>
    <source>
        <strain evidence="7">CBS2887</strain>
    </source>
</reference>
<evidence type="ECO:0000256" key="2">
    <source>
        <dbReference type="ARBA" id="ARBA00022692"/>
    </source>
</evidence>
<dbReference type="InterPro" id="IPR018823">
    <property type="entry name" value="ArAE_2_N"/>
</dbReference>
<dbReference type="Proteomes" id="UP000774326">
    <property type="component" value="Unassembled WGS sequence"/>
</dbReference>
<keyword evidence="8" id="KW-1185">Reference proteome</keyword>
<dbReference type="EMBL" id="JAEUBG010004909">
    <property type="protein sequence ID" value="KAH3679516.1"/>
    <property type="molecule type" value="Genomic_DNA"/>
</dbReference>
<dbReference type="InterPro" id="IPR052430">
    <property type="entry name" value="IVT-Associated"/>
</dbReference>
<keyword evidence="4 5" id="KW-0472">Membrane</keyword>
<dbReference type="PANTHER" id="PTHR47804:SF4">
    <property type="entry name" value="AFR661WP"/>
    <property type="match status" value="1"/>
</dbReference>
<reference evidence="7" key="1">
    <citation type="journal article" date="2021" name="Open Biol.">
        <title>Shared evolutionary footprints suggest mitochondrial oxidative damage underlies multiple complex I losses in fungi.</title>
        <authorList>
            <person name="Schikora-Tamarit M.A."/>
            <person name="Marcet-Houben M."/>
            <person name="Nosek J."/>
            <person name="Gabaldon T."/>
        </authorList>
    </citation>
    <scope>NUCLEOTIDE SEQUENCE</scope>
    <source>
        <strain evidence="7">CBS2887</strain>
    </source>
</reference>
<sequence>MTTAETPTRIFKSTISTTISLILCLNPTSLSHLGGQPGMLPLISVIVHPGRRVGTMFEATMFCVSGLLLGNSYALFSRFIAQRILGSDMLGLTDLEQLTLNYSNYRAALAWLCVMQVLMLFFHGWMRSITHKFFAIVFPVFLVVHFAFSDNLYTDAATIAENYTVPFFVGIALSWACNLLIFPEFGSTYLGKSVIESLNELHYTVDSTVQFFITLNDDDNKQELVYLKKPSTLAQLTKLKTSLRSKLNTTQAVLQECLYEISISRMSPLQLKPLILLFKCQLPSVSALINACQLELTMLLQRQTHSELLKDVLNRTKKPIFDLQRVMSQSLYVTKLAIAHSYDVKLCKVTTSTVIANEPTEHSQQVIDKQIEALAQAMANFEVTYRQELQHLSLSSSSDSNGSAENIDHLSPNDDMFLLSSFLMNLKETANTICNMLRQTSSIYTTRINREKKWFYG</sequence>
<evidence type="ECO:0000256" key="1">
    <source>
        <dbReference type="ARBA" id="ARBA00004141"/>
    </source>
</evidence>
<evidence type="ECO:0000256" key="4">
    <source>
        <dbReference type="ARBA" id="ARBA00023136"/>
    </source>
</evidence>
<dbReference type="PANTHER" id="PTHR47804">
    <property type="entry name" value="60S RIBOSOMAL PROTEIN L19"/>
    <property type="match status" value="1"/>
</dbReference>
<comment type="subcellular location">
    <subcellularLocation>
        <location evidence="1">Membrane</location>
        <topology evidence="1">Multi-pass membrane protein</topology>
    </subcellularLocation>
</comment>
<evidence type="ECO:0000313" key="7">
    <source>
        <dbReference type="EMBL" id="KAH3679516.1"/>
    </source>
</evidence>
<accession>A0A9P8THZ2</accession>
<evidence type="ECO:0000313" key="8">
    <source>
        <dbReference type="Proteomes" id="UP000774326"/>
    </source>
</evidence>
<proteinExistence type="predicted"/>
<feature type="transmembrane region" description="Helical" evidence="5">
    <location>
        <begin position="105"/>
        <end position="122"/>
    </location>
</feature>
<comment type="caution">
    <text evidence="7">The sequence shown here is derived from an EMBL/GenBank/DDBJ whole genome shotgun (WGS) entry which is preliminary data.</text>
</comment>
<dbReference type="GO" id="GO:0016020">
    <property type="term" value="C:membrane"/>
    <property type="evidence" value="ECO:0007669"/>
    <property type="project" value="UniProtKB-SubCell"/>
</dbReference>
<feature type="non-terminal residue" evidence="7">
    <location>
        <position position="1"/>
    </location>
</feature>